<proteinExistence type="predicted"/>
<feature type="signal peptide" evidence="1">
    <location>
        <begin position="1"/>
        <end position="22"/>
    </location>
</feature>
<evidence type="ECO:0008006" key="4">
    <source>
        <dbReference type="Google" id="ProtNLM"/>
    </source>
</evidence>
<dbReference type="Proteomes" id="UP000185728">
    <property type="component" value="Unassembled WGS sequence"/>
</dbReference>
<keyword evidence="1" id="KW-0732">Signal</keyword>
<comment type="caution">
    <text evidence="2">The sequence shown here is derived from an EMBL/GenBank/DDBJ whole genome shotgun (WGS) entry which is preliminary data.</text>
</comment>
<protein>
    <recommendedName>
        <fullName evidence="4">MetA-pathway of phenol degradation</fullName>
    </recommendedName>
</protein>
<name>A0ABY1KJI7_9FLAO</name>
<accession>A0ABY1KJI7</accession>
<evidence type="ECO:0000313" key="2">
    <source>
        <dbReference type="EMBL" id="SIS41869.1"/>
    </source>
</evidence>
<dbReference type="EMBL" id="FTOB01000001">
    <property type="protein sequence ID" value="SIS41869.1"/>
    <property type="molecule type" value="Genomic_DNA"/>
</dbReference>
<keyword evidence="3" id="KW-1185">Reference proteome</keyword>
<gene>
    <name evidence="2" type="ORF">SAMN05421766_101756</name>
</gene>
<feature type="chain" id="PRO_5046878600" description="MetA-pathway of phenol degradation" evidence="1">
    <location>
        <begin position="23"/>
        <end position="295"/>
    </location>
</feature>
<evidence type="ECO:0000256" key="1">
    <source>
        <dbReference type="SAM" id="SignalP"/>
    </source>
</evidence>
<reference evidence="2 3" key="1">
    <citation type="submission" date="2017-01" db="EMBL/GenBank/DDBJ databases">
        <authorList>
            <person name="Varghese N."/>
            <person name="Submissions S."/>
        </authorList>
    </citation>
    <scope>NUCLEOTIDE SEQUENCE [LARGE SCALE GENOMIC DNA]</scope>
    <source>
        <strain evidence="2 3">DSM 2061</strain>
    </source>
</reference>
<organism evidence="2 3">
    <name type="scientific">Zobellia uliginosa</name>
    <dbReference type="NCBI Taxonomy" id="143224"/>
    <lineage>
        <taxon>Bacteria</taxon>
        <taxon>Pseudomonadati</taxon>
        <taxon>Bacteroidota</taxon>
        <taxon>Flavobacteriia</taxon>
        <taxon>Flavobacteriales</taxon>
        <taxon>Flavobacteriaceae</taxon>
        <taxon>Zobellia</taxon>
    </lineage>
</organism>
<sequence>MKSIQRNLVLSALLLTTGIAFSQNDKDQDESAQSNIQQYTPSKLIGKGQIDLKWFNNLYTQTESTFTDGKEPRQTFFTSTLEAYTGVGQNKRWNVGAIFEFRSNVIGDRSALDVFSFDGDRDTARSGLTSIAPSVKFVPFRSISNFSIQSSFFIPLVDNETENGVFLDQKGYVWQNRFFYDYTFPGNKWQLFSELNSELSFGDKEESFANNSLNLTPGVFLSYFPSSKFTVLALAQHSQRIDLGNDFSQDFTALGGGAKYQLTQALNLEALYTNFVRGSNTGLGQTFNLGLRAIF</sequence>
<dbReference type="RefSeq" id="WP_076453569.1">
    <property type="nucleotide sequence ID" value="NZ_FTOB01000001.1"/>
</dbReference>
<evidence type="ECO:0000313" key="3">
    <source>
        <dbReference type="Proteomes" id="UP000185728"/>
    </source>
</evidence>